<reference evidence="2" key="1">
    <citation type="submission" date="2016-10" db="EMBL/GenBank/DDBJ databases">
        <authorList>
            <person name="de Groot N.N."/>
        </authorList>
    </citation>
    <scope>NUCLEOTIDE SEQUENCE [LARGE SCALE GENOMIC DNA]</scope>
    <source>
        <strain evidence="2">DSM 15758</strain>
    </source>
</reference>
<accession>A0A1G5PH92</accession>
<proteinExistence type="predicted"/>
<dbReference type="EMBL" id="FMWB01000037">
    <property type="protein sequence ID" value="SCZ48863.1"/>
    <property type="molecule type" value="Genomic_DNA"/>
</dbReference>
<evidence type="ECO:0000313" key="2">
    <source>
        <dbReference type="Proteomes" id="UP000183046"/>
    </source>
</evidence>
<evidence type="ECO:0000313" key="1">
    <source>
        <dbReference type="EMBL" id="SCZ48863.1"/>
    </source>
</evidence>
<name>A0A1G5PH92_9PSED</name>
<gene>
    <name evidence="1" type="ORF">SAMN05216279_13717</name>
</gene>
<comment type="caution">
    <text evidence="1">The sequence shown here is derived from an EMBL/GenBank/DDBJ whole genome shotgun (WGS) entry which is preliminary data.</text>
</comment>
<dbReference type="Proteomes" id="UP000183046">
    <property type="component" value="Unassembled WGS sequence"/>
</dbReference>
<sequence>MRVQEALPLMRSAGCSYTQYPDRVMSVIG</sequence>
<dbReference type="AlphaFoldDB" id="A0A1G5PH92"/>
<organism evidence="1 2">
    <name type="scientific">Pseudomonas oryzihabitans</name>
    <dbReference type="NCBI Taxonomy" id="47885"/>
    <lineage>
        <taxon>Bacteria</taxon>
        <taxon>Pseudomonadati</taxon>
        <taxon>Pseudomonadota</taxon>
        <taxon>Gammaproteobacteria</taxon>
        <taxon>Pseudomonadales</taxon>
        <taxon>Pseudomonadaceae</taxon>
        <taxon>Pseudomonas</taxon>
    </lineage>
</organism>
<protein>
    <submittedName>
        <fullName evidence="1">Uncharacterized protein</fullName>
    </submittedName>
</protein>